<evidence type="ECO:0008006" key="3">
    <source>
        <dbReference type="Google" id="ProtNLM"/>
    </source>
</evidence>
<dbReference type="Gene3D" id="1.10.1510.10">
    <property type="entry name" value="Uncharacterised protein YqeY/AIM41 PF09424, N-terminal domain"/>
    <property type="match status" value="1"/>
</dbReference>
<sequence>MEKPLKETIAADLKAALKQKDTRKVSVLRMINAEIKNLEIEMRKDAVDADVLKVLNSSAKKHQDSITQFQSGGRLDLVEQEQAELKIIQEYLPEQLGDAELDALIEGAIKETGASSAADFGKAMKTLMPKIQGRANGQIVSQKLKEKLG</sequence>
<evidence type="ECO:0000313" key="1">
    <source>
        <dbReference type="EMBL" id="OGE99047.1"/>
    </source>
</evidence>
<comment type="caution">
    <text evidence="1">The sequence shown here is derived from an EMBL/GenBank/DDBJ whole genome shotgun (WGS) entry which is preliminary data.</text>
</comment>
<reference evidence="1 2" key="1">
    <citation type="journal article" date="2016" name="Nat. Commun.">
        <title>Thousands of microbial genomes shed light on interconnected biogeochemical processes in an aquifer system.</title>
        <authorList>
            <person name="Anantharaman K."/>
            <person name="Brown C.T."/>
            <person name="Hug L.A."/>
            <person name="Sharon I."/>
            <person name="Castelle C.J."/>
            <person name="Probst A.J."/>
            <person name="Thomas B.C."/>
            <person name="Singh A."/>
            <person name="Wilkins M.J."/>
            <person name="Karaoz U."/>
            <person name="Brodie E.L."/>
            <person name="Williams K.H."/>
            <person name="Hubbard S.S."/>
            <person name="Banfield J.F."/>
        </authorList>
    </citation>
    <scope>NUCLEOTIDE SEQUENCE [LARGE SCALE GENOMIC DNA]</scope>
</reference>
<dbReference type="InterPro" id="IPR042184">
    <property type="entry name" value="YqeY/Aim41_N"/>
</dbReference>
<proteinExistence type="predicted"/>
<dbReference type="GO" id="GO:0016884">
    <property type="term" value="F:carbon-nitrogen ligase activity, with glutamine as amido-N-donor"/>
    <property type="evidence" value="ECO:0007669"/>
    <property type="project" value="InterPro"/>
</dbReference>
<dbReference type="Proteomes" id="UP000177235">
    <property type="component" value="Unassembled WGS sequence"/>
</dbReference>
<dbReference type="EMBL" id="MFFF01000023">
    <property type="protein sequence ID" value="OGE99047.1"/>
    <property type="molecule type" value="Genomic_DNA"/>
</dbReference>
<dbReference type="Gene3D" id="1.10.10.410">
    <property type="match status" value="1"/>
</dbReference>
<evidence type="ECO:0000313" key="2">
    <source>
        <dbReference type="Proteomes" id="UP000177235"/>
    </source>
</evidence>
<dbReference type="InterPro" id="IPR019004">
    <property type="entry name" value="YqeY/Aim41"/>
</dbReference>
<protein>
    <recommendedName>
        <fullName evidence="3">Glutamyl-tRNA amidotransferase</fullName>
    </recommendedName>
</protein>
<dbReference type="AlphaFoldDB" id="A0A1F5QA91"/>
<dbReference type="Pfam" id="PF09424">
    <property type="entry name" value="YqeY"/>
    <property type="match status" value="1"/>
</dbReference>
<dbReference type="SUPFAM" id="SSF89095">
    <property type="entry name" value="GatB/YqeY motif"/>
    <property type="match status" value="1"/>
</dbReference>
<dbReference type="PANTHER" id="PTHR28055:SF1">
    <property type="entry name" value="ALTERED INHERITANCE OF MITOCHONDRIA PROTEIN 41, MITOCHONDRIAL"/>
    <property type="match status" value="1"/>
</dbReference>
<dbReference type="InterPro" id="IPR023168">
    <property type="entry name" value="GatB_Yqey_C_2"/>
</dbReference>
<dbReference type="PANTHER" id="PTHR28055">
    <property type="entry name" value="ALTERED INHERITANCE OF MITOCHONDRIA PROTEIN 41, MITOCHONDRIAL"/>
    <property type="match status" value="1"/>
</dbReference>
<name>A0A1F5QA91_9BACT</name>
<gene>
    <name evidence="1" type="ORF">A3J05_04705</name>
</gene>
<organism evidence="1 2">
    <name type="scientific">Candidatus Doudnabacteria bacterium RIFCSPLOWO2_02_FULL_48_13</name>
    <dbReference type="NCBI Taxonomy" id="1817845"/>
    <lineage>
        <taxon>Bacteria</taxon>
        <taxon>Candidatus Doudnaibacteriota</taxon>
    </lineage>
</organism>
<accession>A0A1F5QA91</accession>
<dbReference type="InterPro" id="IPR003789">
    <property type="entry name" value="Asn/Gln_tRNA_amidoTrase-B-like"/>
</dbReference>